<dbReference type="Gene3D" id="1.10.1380.10">
    <property type="entry name" value="Neutral endopeptidase , domain2"/>
    <property type="match status" value="1"/>
</dbReference>
<sequence length="733" mass="84411">MPFADYVPQFNEGNFSTYYRRVLGVPLKKRHVCAIGLVFLFFVLLIVVLCYAGSSATPVTDNQHVTVLPFVSIDKSVKTSADPCENFYEFACGLWSEDDLVKETAAFQSSENTFSILQNAVTEREKQVFLDAKVNDDLPRTVNDAIKVFQACVALSSRDVIEVDYILKYFNQALGGWPMLNPKKFNEADFDWVKASAYLLRTADIDTIVKIQNIPDEFNSSRKLVYLSPPAFEDLPLHDYTADFMLQVSLSCLNHSDVQLEDVPGTITEISETELKWHDIFDKTDNVGKNRTRMTIKDLKLKLPHFDWLFYMQLVFNDTWNKIGGVFSEDDEIIVDNFEFLDKASEKFQKENFKKTEVANLFGWFVIQKIWKIIPGVVRKYSEVFDETEEEIESSAQYQCLSVVKKLYYDDLEYLYVQNMSHIGISRDGKILVNSIKNSLRSVLDGSDWLDESTKDSAIQKLNSMKATIGFPNFLTNKYEYEKFKSDFPSFSSCIMQTYFEVKSYLKFKGICQIKFDNFTSELPRPVTDASAYYQPLLNSLTLPISMFNAPFYYHKGPWYLNFGALGIIIGHEIMHGFDDVGRQFDDKGNLNDWWSNETLGRYQEHTECFRNQYNDLKRTNISNLTLNEDIADSEGLNLAYLAYKDFIKLNGANRPKPYMINKKRYTPEQMFFIAFGSVWCSDIKSLSEYVPSDHSNRPIRVVGAVSNSEAFSQAFNCPKGSLMNPEVKCHIW</sequence>
<dbReference type="CDD" id="cd08662">
    <property type="entry name" value="M13"/>
    <property type="match status" value="1"/>
</dbReference>
<keyword evidence="7" id="KW-0482">Metalloprotease</keyword>
<dbReference type="Gene3D" id="3.40.390.10">
    <property type="entry name" value="Collagenase (Catalytic Domain)"/>
    <property type="match status" value="1"/>
</dbReference>
<feature type="domain" description="Peptidase M13 C-terminal" evidence="9">
    <location>
        <begin position="532"/>
        <end position="732"/>
    </location>
</feature>
<evidence type="ECO:0008006" key="13">
    <source>
        <dbReference type="Google" id="ProtNLM"/>
    </source>
</evidence>
<keyword evidence="3" id="KW-0645">Protease</keyword>
<dbReference type="InterPro" id="IPR018497">
    <property type="entry name" value="Peptidase_M13_C"/>
</dbReference>
<dbReference type="Proteomes" id="UP000827092">
    <property type="component" value="Unassembled WGS sequence"/>
</dbReference>
<keyword evidence="12" id="KW-1185">Reference proteome</keyword>
<gene>
    <name evidence="11" type="ORF">JTE90_004388</name>
</gene>
<dbReference type="PROSITE" id="PS51885">
    <property type="entry name" value="NEPRILYSIN"/>
    <property type="match status" value="1"/>
</dbReference>
<dbReference type="GO" id="GO:0046872">
    <property type="term" value="F:metal ion binding"/>
    <property type="evidence" value="ECO:0007669"/>
    <property type="project" value="UniProtKB-KW"/>
</dbReference>
<keyword evidence="8" id="KW-1133">Transmembrane helix</keyword>
<evidence type="ECO:0000259" key="10">
    <source>
        <dbReference type="Pfam" id="PF05649"/>
    </source>
</evidence>
<dbReference type="Pfam" id="PF05649">
    <property type="entry name" value="Peptidase_M13_N"/>
    <property type="match status" value="1"/>
</dbReference>
<name>A0AAV6UQD2_9ARAC</name>
<reference evidence="11 12" key="1">
    <citation type="journal article" date="2022" name="Nat. Ecol. Evol.">
        <title>A masculinizing supergene underlies an exaggerated male reproductive morph in a spider.</title>
        <authorList>
            <person name="Hendrickx F."/>
            <person name="De Corte Z."/>
            <person name="Sonet G."/>
            <person name="Van Belleghem S.M."/>
            <person name="Kostlbacher S."/>
            <person name="Vangestel C."/>
        </authorList>
    </citation>
    <scope>NUCLEOTIDE SEQUENCE [LARGE SCALE GENOMIC DNA]</scope>
    <source>
        <strain evidence="11">W744_W776</strain>
    </source>
</reference>
<feature type="domain" description="Peptidase M13 N-terminal" evidence="10">
    <location>
        <begin position="83"/>
        <end position="472"/>
    </location>
</feature>
<dbReference type="PRINTS" id="PR00786">
    <property type="entry name" value="NEPRILYSIN"/>
</dbReference>
<keyword evidence="5" id="KW-0378">Hydrolase</keyword>
<evidence type="ECO:0000313" key="11">
    <source>
        <dbReference type="EMBL" id="KAG8185846.1"/>
    </source>
</evidence>
<comment type="caution">
    <text evidence="11">The sequence shown here is derived from an EMBL/GenBank/DDBJ whole genome shotgun (WGS) entry which is preliminary data.</text>
</comment>
<comment type="similarity">
    <text evidence="2">Belongs to the peptidase M13 family.</text>
</comment>
<evidence type="ECO:0000256" key="7">
    <source>
        <dbReference type="ARBA" id="ARBA00023049"/>
    </source>
</evidence>
<accession>A0AAV6UQD2</accession>
<comment type="cofactor">
    <cofactor evidence="1">
        <name>Zn(2+)</name>
        <dbReference type="ChEBI" id="CHEBI:29105"/>
    </cofactor>
</comment>
<evidence type="ECO:0000256" key="1">
    <source>
        <dbReference type="ARBA" id="ARBA00001947"/>
    </source>
</evidence>
<evidence type="ECO:0000256" key="2">
    <source>
        <dbReference type="ARBA" id="ARBA00007357"/>
    </source>
</evidence>
<keyword evidence="8" id="KW-0812">Transmembrane</keyword>
<dbReference type="InterPro" id="IPR042089">
    <property type="entry name" value="Peptidase_M13_dom_2"/>
</dbReference>
<keyword evidence="8" id="KW-0472">Membrane</keyword>
<dbReference type="InterPro" id="IPR008753">
    <property type="entry name" value="Peptidase_M13_N"/>
</dbReference>
<proteinExistence type="inferred from homology"/>
<dbReference type="InterPro" id="IPR000718">
    <property type="entry name" value="Peptidase_M13"/>
</dbReference>
<dbReference type="PANTHER" id="PTHR11733:SF208">
    <property type="entry name" value="PEPTIDASE M13 C-TERMINAL DOMAIN-CONTAINING PROTEIN"/>
    <property type="match status" value="1"/>
</dbReference>
<organism evidence="11 12">
    <name type="scientific">Oedothorax gibbosus</name>
    <dbReference type="NCBI Taxonomy" id="931172"/>
    <lineage>
        <taxon>Eukaryota</taxon>
        <taxon>Metazoa</taxon>
        <taxon>Ecdysozoa</taxon>
        <taxon>Arthropoda</taxon>
        <taxon>Chelicerata</taxon>
        <taxon>Arachnida</taxon>
        <taxon>Araneae</taxon>
        <taxon>Araneomorphae</taxon>
        <taxon>Entelegynae</taxon>
        <taxon>Araneoidea</taxon>
        <taxon>Linyphiidae</taxon>
        <taxon>Erigoninae</taxon>
        <taxon>Oedothorax</taxon>
    </lineage>
</organism>
<evidence type="ECO:0000256" key="3">
    <source>
        <dbReference type="ARBA" id="ARBA00022670"/>
    </source>
</evidence>
<dbReference type="InterPro" id="IPR024079">
    <property type="entry name" value="MetalloPept_cat_dom_sf"/>
</dbReference>
<dbReference type="GO" id="GO:0004222">
    <property type="term" value="F:metalloendopeptidase activity"/>
    <property type="evidence" value="ECO:0007669"/>
    <property type="project" value="InterPro"/>
</dbReference>
<protein>
    <recommendedName>
        <fullName evidence="13">Endothelin-converting enzyme 1</fullName>
    </recommendedName>
</protein>
<evidence type="ECO:0000256" key="8">
    <source>
        <dbReference type="SAM" id="Phobius"/>
    </source>
</evidence>
<evidence type="ECO:0000256" key="4">
    <source>
        <dbReference type="ARBA" id="ARBA00022723"/>
    </source>
</evidence>
<keyword evidence="6" id="KW-0862">Zinc</keyword>
<keyword evidence="4" id="KW-0479">Metal-binding</keyword>
<dbReference type="SUPFAM" id="SSF55486">
    <property type="entry name" value="Metalloproteases ('zincins'), catalytic domain"/>
    <property type="match status" value="1"/>
</dbReference>
<dbReference type="EMBL" id="JAFNEN010000322">
    <property type="protein sequence ID" value="KAG8185846.1"/>
    <property type="molecule type" value="Genomic_DNA"/>
</dbReference>
<dbReference type="GO" id="GO:0016485">
    <property type="term" value="P:protein processing"/>
    <property type="evidence" value="ECO:0007669"/>
    <property type="project" value="TreeGrafter"/>
</dbReference>
<dbReference type="GO" id="GO:0005886">
    <property type="term" value="C:plasma membrane"/>
    <property type="evidence" value="ECO:0007669"/>
    <property type="project" value="TreeGrafter"/>
</dbReference>
<evidence type="ECO:0000256" key="5">
    <source>
        <dbReference type="ARBA" id="ARBA00022801"/>
    </source>
</evidence>
<dbReference type="Pfam" id="PF01431">
    <property type="entry name" value="Peptidase_M13"/>
    <property type="match status" value="1"/>
</dbReference>
<evidence type="ECO:0000313" key="12">
    <source>
        <dbReference type="Proteomes" id="UP000827092"/>
    </source>
</evidence>
<dbReference type="PANTHER" id="PTHR11733">
    <property type="entry name" value="ZINC METALLOPROTEASE FAMILY M13 NEPRILYSIN-RELATED"/>
    <property type="match status" value="1"/>
</dbReference>
<dbReference type="AlphaFoldDB" id="A0AAV6UQD2"/>
<feature type="transmembrane region" description="Helical" evidence="8">
    <location>
        <begin position="32"/>
        <end position="54"/>
    </location>
</feature>
<evidence type="ECO:0000256" key="6">
    <source>
        <dbReference type="ARBA" id="ARBA00022833"/>
    </source>
</evidence>
<evidence type="ECO:0000259" key="9">
    <source>
        <dbReference type="Pfam" id="PF01431"/>
    </source>
</evidence>